<keyword evidence="6" id="KW-1185">Reference proteome</keyword>
<comment type="caution">
    <text evidence="5">The sequence shown here is derived from an EMBL/GenBank/DDBJ whole genome shotgun (WGS) entry which is preliminary data.</text>
</comment>
<evidence type="ECO:0000259" key="3">
    <source>
        <dbReference type="Pfam" id="PF04836"/>
    </source>
</evidence>
<organism evidence="5 6">
    <name type="scientific">Cinnamomum micranthum f. kanehirae</name>
    <dbReference type="NCBI Taxonomy" id="337451"/>
    <lineage>
        <taxon>Eukaryota</taxon>
        <taxon>Viridiplantae</taxon>
        <taxon>Streptophyta</taxon>
        <taxon>Embryophyta</taxon>
        <taxon>Tracheophyta</taxon>
        <taxon>Spermatophyta</taxon>
        <taxon>Magnoliopsida</taxon>
        <taxon>Magnoliidae</taxon>
        <taxon>Laurales</taxon>
        <taxon>Lauraceae</taxon>
        <taxon>Cinnamomum</taxon>
    </lineage>
</organism>
<sequence>MGKRSSQRKSAALFDSDDDSLSTSSTCPSDTPLPKDNEDVDPGGHSLESYLDALYEKRGSTRENALSGLVDAFASYLQIRFAENNYITLQHQLINSIKRGSSKEASLASRALGLLAITVGSGDNAHEILEESTPHLSQALKSGTDSLKRSSVLDCLAVVTFVGGKEYEETLKSMELMWQLIHPKSGSNVAAPSKPSPAVSAAAISAWSFLLSSTGEWKVNSNIWQEAISFLSNLLDKDDRSIRIAAGEAIALIFEIGSIDKISKEVKNSTDNFETEGSNVRGFSFVEGLKVKILNQVRNLSVEAGGKGSGKKDLNSQRNLFRDVLAFIENAECPETSVKLQQGAGVLVTSTWAQLIQLNFLKRFLGSGFLKHMEENELLHEIFEFTPKKKNPSGNSEFSSGEEKRLFKLQNSAASKARTQLLNKHRMMAQDRNTGRFGAAVADEEF</sequence>
<dbReference type="InterPro" id="IPR006921">
    <property type="entry name" value="Interferon-rel_develop_reg_C"/>
</dbReference>
<evidence type="ECO:0000256" key="2">
    <source>
        <dbReference type="SAM" id="MobiDB-lite"/>
    </source>
</evidence>
<proteinExistence type="inferred from homology"/>
<feature type="domain" description="Interferon-related developmental regulator C-terminal" evidence="3">
    <location>
        <begin position="376"/>
        <end position="430"/>
    </location>
</feature>
<dbReference type="InterPro" id="IPR007701">
    <property type="entry name" value="Interferon-rel_develop_reg_N"/>
</dbReference>
<dbReference type="InterPro" id="IPR016024">
    <property type="entry name" value="ARM-type_fold"/>
</dbReference>
<dbReference type="Gene3D" id="1.25.10.10">
    <property type="entry name" value="Leucine-rich Repeat Variant"/>
    <property type="match status" value="1"/>
</dbReference>
<dbReference type="Proteomes" id="UP000283530">
    <property type="component" value="Unassembled WGS sequence"/>
</dbReference>
<gene>
    <name evidence="5" type="ORF">CKAN_00648700</name>
</gene>
<dbReference type="STRING" id="337451.A0A3S3NYZ5"/>
<dbReference type="InterPro" id="IPR011989">
    <property type="entry name" value="ARM-like"/>
</dbReference>
<evidence type="ECO:0000313" key="6">
    <source>
        <dbReference type="Proteomes" id="UP000283530"/>
    </source>
</evidence>
<comment type="similarity">
    <text evidence="1">Belongs to the IFRD family.</text>
</comment>
<evidence type="ECO:0000259" key="4">
    <source>
        <dbReference type="Pfam" id="PF05004"/>
    </source>
</evidence>
<evidence type="ECO:0000256" key="1">
    <source>
        <dbReference type="ARBA" id="ARBA00008828"/>
    </source>
</evidence>
<dbReference type="PANTHER" id="PTHR12354">
    <property type="entry name" value="INTERFERON-RELATED DEVELOPMENTAL REGULATOR"/>
    <property type="match status" value="1"/>
</dbReference>
<feature type="compositionally biased region" description="Low complexity" evidence="2">
    <location>
        <begin position="21"/>
        <end position="34"/>
    </location>
</feature>
<dbReference type="Pfam" id="PF04836">
    <property type="entry name" value="IFRD_C"/>
    <property type="match status" value="1"/>
</dbReference>
<reference evidence="5 6" key="1">
    <citation type="journal article" date="2019" name="Nat. Plants">
        <title>Stout camphor tree genome fills gaps in understanding of flowering plant genome evolution.</title>
        <authorList>
            <person name="Chaw S.M."/>
            <person name="Liu Y.C."/>
            <person name="Wu Y.W."/>
            <person name="Wang H.Y."/>
            <person name="Lin C.I."/>
            <person name="Wu C.S."/>
            <person name="Ke H.M."/>
            <person name="Chang L.Y."/>
            <person name="Hsu C.Y."/>
            <person name="Yang H.T."/>
            <person name="Sudianto E."/>
            <person name="Hsu M.H."/>
            <person name="Wu K.P."/>
            <person name="Wang L.N."/>
            <person name="Leebens-Mack J.H."/>
            <person name="Tsai I.J."/>
        </authorList>
    </citation>
    <scope>NUCLEOTIDE SEQUENCE [LARGE SCALE GENOMIC DNA]</scope>
    <source>
        <strain evidence="6">cv. Chaw 1501</strain>
        <tissue evidence="5">Young leaves</tissue>
    </source>
</reference>
<dbReference type="PANTHER" id="PTHR12354:SF1">
    <property type="entry name" value="INTERFERON-RELATED DEVELOPMENTAL REGULATOR 1"/>
    <property type="match status" value="1"/>
</dbReference>
<dbReference type="SUPFAM" id="SSF48371">
    <property type="entry name" value="ARM repeat"/>
    <property type="match status" value="1"/>
</dbReference>
<feature type="domain" description="Interferon-related developmental regulator N-terminal" evidence="4">
    <location>
        <begin position="38"/>
        <end position="329"/>
    </location>
</feature>
<dbReference type="EMBL" id="QPKB01000002">
    <property type="protein sequence ID" value="RWR77982.1"/>
    <property type="molecule type" value="Genomic_DNA"/>
</dbReference>
<evidence type="ECO:0000313" key="5">
    <source>
        <dbReference type="EMBL" id="RWR77982.1"/>
    </source>
</evidence>
<feature type="region of interest" description="Disordered" evidence="2">
    <location>
        <begin position="1"/>
        <end position="45"/>
    </location>
</feature>
<dbReference type="AlphaFoldDB" id="A0A3S3NYZ5"/>
<dbReference type="OrthoDB" id="686784at2759"/>
<name>A0A3S3NYZ5_9MAGN</name>
<dbReference type="InterPro" id="IPR039777">
    <property type="entry name" value="IFRD"/>
</dbReference>
<dbReference type="Pfam" id="PF05004">
    <property type="entry name" value="IFRD"/>
    <property type="match status" value="1"/>
</dbReference>
<accession>A0A3S3NYZ5</accession>
<protein>
    <submittedName>
        <fullName evidence="5">Interferon-related developmental regulator 1-like protein</fullName>
    </submittedName>
</protein>